<dbReference type="GeneID" id="85460595"/>
<feature type="transmembrane region" description="Helical" evidence="1">
    <location>
        <begin position="12"/>
        <end position="31"/>
    </location>
</feature>
<dbReference type="EMBL" id="JAHMHR010000060">
    <property type="protein sequence ID" value="KAK1659467.1"/>
    <property type="molecule type" value="Genomic_DNA"/>
</dbReference>
<evidence type="ECO:0000313" key="2">
    <source>
        <dbReference type="EMBL" id="KAK1659467.1"/>
    </source>
</evidence>
<name>A0AAJ0AD69_9PEZI</name>
<evidence type="ECO:0000313" key="3">
    <source>
        <dbReference type="Proteomes" id="UP001224890"/>
    </source>
</evidence>
<reference evidence="2" key="1">
    <citation type="submission" date="2021-06" db="EMBL/GenBank/DDBJ databases">
        <title>Comparative genomics, transcriptomics and evolutionary studies reveal genomic signatures of adaptation to plant cell wall in hemibiotrophic fungi.</title>
        <authorList>
            <consortium name="DOE Joint Genome Institute"/>
            <person name="Baroncelli R."/>
            <person name="Diaz J.F."/>
            <person name="Benocci T."/>
            <person name="Peng M."/>
            <person name="Battaglia E."/>
            <person name="Haridas S."/>
            <person name="Andreopoulos W."/>
            <person name="Labutti K."/>
            <person name="Pangilinan J."/>
            <person name="Floch G.L."/>
            <person name="Makela M.R."/>
            <person name="Henrissat B."/>
            <person name="Grigoriev I.V."/>
            <person name="Crouch J.A."/>
            <person name="De Vries R.P."/>
            <person name="Sukno S.A."/>
            <person name="Thon M.R."/>
        </authorList>
    </citation>
    <scope>NUCLEOTIDE SEQUENCE</scope>
    <source>
        <strain evidence="2">CBS 193.32</strain>
    </source>
</reference>
<keyword evidence="3" id="KW-1185">Reference proteome</keyword>
<dbReference type="Proteomes" id="UP001224890">
    <property type="component" value="Unassembled WGS sequence"/>
</dbReference>
<evidence type="ECO:0000256" key="1">
    <source>
        <dbReference type="SAM" id="Phobius"/>
    </source>
</evidence>
<proteinExistence type="predicted"/>
<organism evidence="2 3">
    <name type="scientific">Colletotrichum godetiae</name>
    <dbReference type="NCBI Taxonomy" id="1209918"/>
    <lineage>
        <taxon>Eukaryota</taxon>
        <taxon>Fungi</taxon>
        <taxon>Dikarya</taxon>
        <taxon>Ascomycota</taxon>
        <taxon>Pezizomycotina</taxon>
        <taxon>Sordariomycetes</taxon>
        <taxon>Hypocreomycetidae</taxon>
        <taxon>Glomerellales</taxon>
        <taxon>Glomerellaceae</taxon>
        <taxon>Colletotrichum</taxon>
        <taxon>Colletotrichum acutatum species complex</taxon>
    </lineage>
</organism>
<accession>A0AAJ0AD69</accession>
<dbReference type="RefSeq" id="XP_060424231.1">
    <property type="nucleotide sequence ID" value="XM_060576069.1"/>
</dbReference>
<keyword evidence="1" id="KW-0472">Membrane</keyword>
<dbReference type="AlphaFoldDB" id="A0AAJ0AD69"/>
<sequence>MRTRESLQCMAAVCHAAAAATTYLSVLLLLIDRSPGLPRLLQRPVPVRALNWAVCPRQPLSVTISLSESYAALVLD</sequence>
<comment type="caution">
    <text evidence="2">The sequence shown here is derived from an EMBL/GenBank/DDBJ whole genome shotgun (WGS) entry which is preliminary data.</text>
</comment>
<gene>
    <name evidence="2" type="ORF">BDP55DRAFT_679601</name>
</gene>
<keyword evidence="1" id="KW-1133">Transmembrane helix</keyword>
<protein>
    <submittedName>
        <fullName evidence="2">Uncharacterized protein</fullName>
    </submittedName>
</protein>
<keyword evidence="1" id="KW-0812">Transmembrane</keyword>